<dbReference type="Gene3D" id="1.10.540.10">
    <property type="entry name" value="Acyl-CoA dehydrogenase/oxidase, N-terminal domain"/>
    <property type="match status" value="1"/>
</dbReference>
<dbReference type="EMBL" id="BARW01033830">
    <property type="protein sequence ID" value="GAJ13931.1"/>
    <property type="molecule type" value="Genomic_DNA"/>
</dbReference>
<reference evidence="2" key="1">
    <citation type="journal article" date="2014" name="Front. Microbiol.">
        <title>High frequency of phylogenetically diverse reductive dehalogenase-homologous genes in deep subseafloor sedimentary metagenomes.</title>
        <authorList>
            <person name="Kawai M."/>
            <person name="Futagami T."/>
            <person name="Toyoda A."/>
            <person name="Takaki Y."/>
            <person name="Nishi S."/>
            <person name="Hori S."/>
            <person name="Arai W."/>
            <person name="Tsubouchi T."/>
            <person name="Morono Y."/>
            <person name="Uchiyama I."/>
            <person name="Ito T."/>
            <person name="Fujiyama A."/>
            <person name="Inagaki F."/>
            <person name="Takami H."/>
        </authorList>
    </citation>
    <scope>NUCLEOTIDE SEQUENCE</scope>
    <source>
        <strain evidence="2">Expedition CK06-06</strain>
    </source>
</reference>
<dbReference type="PANTHER" id="PTHR43884">
    <property type="entry name" value="ACYL-COA DEHYDROGENASE"/>
    <property type="match status" value="1"/>
</dbReference>
<proteinExistence type="predicted"/>
<dbReference type="SUPFAM" id="SSF56645">
    <property type="entry name" value="Acyl-CoA dehydrogenase NM domain-like"/>
    <property type="match status" value="1"/>
</dbReference>
<dbReference type="GO" id="GO:0003995">
    <property type="term" value="F:acyl-CoA dehydrogenase activity"/>
    <property type="evidence" value="ECO:0007669"/>
    <property type="project" value="TreeGrafter"/>
</dbReference>
<dbReference type="Pfam" id="PF02771">
    <property type="entry name" value="Acyl-CoA_dh_N"/>
    <property type="match status" value="1"/>
</dbReference>
<dbReference type="PANTHER" id="PTHR43884:SF12">
    <property type="entry name" value="ISOVALERYL-COA DEHYDROGENASE, MITOCHONDRIAL-RELATED"/>
    <property type="match status" value="1"/>
</dbReference>
<organism evidence="2">
    <name type="scientific">marine sediment metagenome</name>
    <dbReference type="NCBI Taxonomy" id="412755"/>
    <lineage>
        <taxon>unclassified sequences</taxon>
        <taxon>metagenomes</taxon>
        <taxon>ecological metagenomes</taxon>
    </lineage>
</organism>
<sequence length="74" mass="8337">MDFELTEEQKMLRAMVRDFANNEIEPIAAQIDEEERVPLGIVKKMADLGLCGIPFPEEYGGKKEGKPRSKGIDI</sequence>
<protein>
    <recommendedName>
        <fullName evidence="1">Acyl-CoA dehydrogenase/oxidase N-terminal domain-containing protein</fullName>
    </recommendedName>
</protein>
<feature type="domain" description="Acyl-CoA dehydrogenase/oxidase N-terminal" evidence="1">
    <location>
        <begin position="6"/>
        <end position="63"/>
    </location>
</feature>
<accession>X1VGT9</accession>
<dbReference type="InterPro" id="IPR037069">
    <property type="entry name" value="AcylCoA_DH/ox_N_sf"/>
</dbReference>
<dbReference type="InterPro" id="IPR013786">
    <property type="entry name" value="AcylCoA_DH/ox_N"/>
</dbReference>
<dbReference type="InterPro" id="IPR009100">
    <property type="entry name" value="AcylCoA_DH/oxidase_NM_dom_sf"/>
</dbReference>
<name>X1VGT9_9ZZZZ</name>
<gene>
    <name evidence="2" type="ORF">S12H4_53190</name>
</gene>
<evidence type="ECO:0000259" key="1">
    <source>
        <dbReference type="Pfam" id="PF02771"/>
    </source>
</evidence>
<dbReference type="AlphaFoldDB" id="X1VGT9"/>
<dbReference type="GO" id="GO:0050660">
    <property type="term" value="F:flavin adenine dinucleotide binding"/>
    <property type="evidence" value="ECO:0007669"/>
    <property type="project" value="InterPro"/>
</dbReference>
<comment type="caution">
    <text evidence="2">The sequence shown here is derived from an EMBL/GenBank/DDBJ whole genome shotgun (WGS) entry which is preliminary data.</text>
</comment>
<evidence type="ECO:0000313" key="2">
    <source>
        <dbReference type="EMBL" id="GAJ13931.1"/>
    </source>
</evidence>